<feature type="domain" description="Beta-lactamase-related" evidence="1">
    <location>
        <begin position="68"/>
        <end position="391"/>
    </location>
</feature>
<dbReference type="Gene3D" id="3.40.710.10">
    <property type="entry name" value="DD-peptidase/beta-lactamase superfamily"/>
    <property type="match status" value="1"/>
</dbReference>
<gene>
    <name evidence="2" type="ORF">TW77_06235</name>
</gene>
<dbReference type="InterPro" id="IPR001466">
    <property type="entry name" value="Beta-lactam-related"/>
</dbReference>
<dbReference type="PANTHER" id="PTHR46825">
    <property type="entry name" value="D-ALANYL-D-ALANINE-CARBOXYPEPTIDASE/ENDOPEPTIDASE AMPH"/>
    <property type="match status" value="1"/>
</dbReference>
<dbReference type="AlphaFoldDB" id="A0A0F4QUU9"/>
<organism evidence="2 3">
    <name type="scientific">Pseudoalteromonas rubra</name>
    <dbReference type="NCBI Taxonomy" id="43658"/>
    <lineage>
        <taxon>Bacteria</taxon>
        <taxon>Pseudomonadati</taxon>
        <taxon>Pseudomonadota</taxon>
        <taxon>Gammaproteobacteria</taxon>
        <taxon>Alteromonadales</taxon>
        <taxon>Pseudoalteromonadaceae</taxon>
        <taxon>Pseudoalteromonas</taxon>
    </lineage>
</organism>
<evidence type="ECO:0000313" key="3">
    <source>
        <dbReference type="Proteomes" id="UP000033452"/>
    </source>
</evidence>
<keyword evidence="3" id="KW-1185">Reference proteome</keyword>
<dbReference type="RefSeq" id="WP_046004110.1">
    <property type="nucleotide sequence ID" value="NZ_JXYA01000011.1"/>
</dbReference>
<dbReference type="PANTHER" id="PTHR46825:SF9">
    <property type="entry name" value="BETA-LACTAMASE-RELATED DOMAIN-CONTAINING PROTEIN"/>
    <property type="match status" value="1"/>
</dbReference>
<dbReference type="Proteomes" id="UP000033452">
    <property type="component" value="Unassembled WGS sequence"/>
</dbReference>
<dbReference type="EMBL" id="JXYA01000011">
    <property type="protein sequence ID" value="KJZ11119.1"/>
    <property type="molecule type" value="Genomic_DNA"/>
</dbReference>
<accession>A0A0F4QUU9</accession>
<evidence type="ECO:0000259" key="1">
    <source>
        <dbReference type="Pfam" id="PF00144"/>
    </source>
</evidence>
<name>A0A0F4QUU9_9GAMM</name>
<reference evidence="2 3" key="1">
    <citation type="journal article" date="2015" name="BMC Genomics">
        <title>Genome mining reveals unlocked bioactive potential of marine Gram-negative bacteria.</title>
        <authorList>
            <person name="Machado H."/>
            <person name="Sonnenschein E.C."/>
            <person name="Melchiorsen J."/>
            <person name="Gram L."/>
        </authorList>
    </citation>
    <scope>NUCLEOTIDE SEQUENCE [LARGE SCALE GENOMIC DNA]</scope>
    <source>
        <strain evidence="2 3">S2471</strain>
    </source>
</reference>
<protein>
    <recommendedName>
        <fullName evidence="1">Beta-lactamase-related domain-containing protein</fullName>
    </recommendedName>
</protein>
<dbReference type="InterPro" id="IPR012338">
    <property type="entry name" value="Beta-lactam/transpept-like"/>
</dbReference>
<comment type="caution">
    <text evidence="2">The sequence shown here is derived from an EMBL/GenBank/DDBJ whole genome shotgun (WGS) entry which is preliminary data.</text>
</comment>
<sequence length="434" mass="48033">MKRLLSLLTLLLLTALAYFGWPVYQFYAFNLEKVPVLASAAPLPQGPLPHQSHHGPALGAFNTRAADILKTTRATSNAPGISAAIAHRGELVWQGTLGYADIKTKTALTPKHQFRIGSTSKAVTATLMAKLMQEQNFNLDTPLQDSLTPLPNPAWRDITPRQLASHSAGLPHYKGNQDRIGLYRSLSLNTQFDRVQDAVAQFDEGPLRAKPGDAFYYSSYGTVLLSAVLAQHAQRPYLDLLKQHVLTPLGMRHSGTESQGNKLATFYFSRRGQDARYIPWRPVNLSHRLAGGGLISTPSDLVRLGSGYLDPHYLHPAVRKQIWTPQRLNHGEVNPQNYALGWRRHEYQHNGQPAFTYYHHGGVSRGSQSMLIVVPHHQLSVAVNINSKTKPFWIFGEAALKLAHAYVQLTEQAQREPLDTKVSAASSTASLLAK</sequence>
<dbReference type="OrthoDB" id="5638366at2"/>
<dbReference type="SUPFAM" id="SSF56601">
    <property type="entry name" value="beta-lactamase/transpeptidase-like"/>
    <property type="match status" value="1"/>
</dbReference>
<dbReference type="InterPro" id="IPR050491">
    <property type="entry name" value="AmpC-like"/>
</dbReference>
<evidence type="ECO:0000313" key="2">
    <source>
        <dbReference type="EMBL" id="KJZ11119.1"/>
    </source>
</evidence>
<proteinExistence type="predicted"/>
<dbReference type="Pfam" id="PF00144">
    <property type="entry name" value="Beta-lactamase"/>
    <property type="match status" value="1"/>
</dbReference>